<dbReference type="Proteomes" id="UP000594638">
    <property type="component" value="Unassembled WGS sequence"/>
</dbReference>
<organism evidence="1 2">
    <name type="scientific">Olea europaea subsp. europaea</name>
    <dbReference type="NCBI Taxonomy" id="158383"/>
    <lineage>
        <taxon>Eukaryota</taxon>
        <taxon>Viridiplantae</taxon>
        <taxon>Streptophyta</taxon>
        <taxon>Embryophyta</taxon>
        <taxon>Tracheophyta</taxon>
        <taxon>Spermatophyta</taxon>
        <taxon>Magnoliopsida</taxon>
        <taxon>eudicotyledons</taxon>
        <taxon>Gunneridae</taxon>
        <taxon>Pentapetalae</taxon>
        <taxon>asterids</taxon>
        <taxon>lamiids</taxon>
        <taxon>Lamiales</taxon>
        <taxon>Oleaceae</taxon>
        <taxon>Oleeae</taxon>
        <taxon>Olea</taxon>
    </lineage>
</organism>
<dbReference type="Gramene" id="OE9A093422T1">
    <property type="protein sequence ID" value="OE9A093422C1"/>
    <property type="gene ID" value="OE9A093422"/>
</dbReference>
<evidence type="ECO:0000313" key="1">
    <source>
        <dbReference type="EMBL" id="CAA2933984.1"/>
    </source>
</evidence>
<comment type="caution">
    <text evidence="1">The sequence shown here is derived from an EMBL/GenBank/DDBJ whole genome shotgun (WGS) entry which is preliminary data.</text>
</comment>
<reference evidence="1 2" key="1">
    <citation type="submission" date="2019-12" db="EMBL/GenBank/DDBJ databases">
        <authorList>
            <person name="Alioto T."/>
            <person name="Alioto T."/>
            <person name="Gomez Garrido J."/>
        </authorList>
    </citation>
    <scope>NUCLEOTIDE SEQUENCE [LARGE SCALE GENOMIC DNA]</scope>
</reference>
<name>A0A8S0P8R7_OLEEU</name>
<gene>
    <name evidence="1" type="ORF">OLEA9_A093422</name>
</gene>
<evidence type="ECO:0000313" key="2">
    <source>
        <dbReference type="Proteomes" id="UP000594638"/>
    </source>
</evidence>
<dbReference type="OrthoDB" id="992831at2759"/>
<dbReference type="PANTHER" id="PTHR37707">
    <property type="entry name" value="MATERNAL EFFECT EMBRYO ARREST 9"/>
    <property type="match status" value="1"/>
</dbReference>
<keyword evidence="2" id="KW-1185">Reference proteome</keyword>
<accession>A0A8S0P8R7</accession>
<dbReference type="PANTHER" id="PTHR37707:SF1">
    <property type="entry name" value="MATERNAL EFFECT EMBRYO ARREST 9"/>
    <property type="match status" value="1"/>
</dbReference>
<sequence>MKIFIIPLKALEIGFLSSGIRSASISTKQEFNPSTTENIIRLSEVEAYKVWARVELEQEKEVEEAENYMKKTKDYLDSVMESAMEEHRLFEEEMNTMAMAEHDSLVNEAKIARKTSKSLEKAATFASNKYIQAAAKSASSSMKTALKVVSSDSKKVHPS</sequence>
<dbReference type="AlphaFoldDB" id="A0A8S0P8R7"/>
<dbReference type="EMBL" id="CACTIH010000009">
    <property type="protein sequence ID" value="CAA2933984.1"/>
    <property type="molecule type" value="Genomic_DNA"/>
</dbReference>
<proteinExistence type="predicted"/>
<protein>
    <submittedName>
        <fullName evidence="1">Uncharacterized protein LOC105169149 isoform X1</fullName>
    </submittedName>
</protein>